<reference evidence="2 3" key="1">
    <citation type="submission" date="2021-04" db="EMBL/GenBank/DDBJ databases">
        <title>Magnetospirillum sulfuroxidans sp. nov., a facultative chemolithoautotrophic sulfur-oxidizing alphaproteobacterium isolated from freshwater sediment and proposals for Paramagetospirillum gen. nov., and Magnetospirillaceae fam. nov.</title>
        <authorList>
            <person name="Koziaeva V."/>
            <person name="Geelhoed J.S."/>
            <person name="Sorokin D.Y."/>
            <person name="Grouzdev D.S."/>
        </authorList>
    </citation>
    <scope>NUCLEOTIDE SEQUENCE [LARGE SCALE GENOMIC DNA]</scope>
    <source>
        <strain evidence="2 3">J10</strain>
    </source>
</reference>
<organism evidence="2 3">
    <name type="scientific">Magnetospirillum sulfuroxidans</name>
    <dbReference type="NCBI Taxonomy" id="611300"/>
    <lineage>
        <taxon>Bacteria</taxon>
        <taxon>Pseudomonadati</taxon>
        <taxon>Pseudomonadota</taxon>
        <taxon>Alphaproteobacteria</taxon>
        <taxon>Rhodospirillales</taxon>
        <taxon>Rhodospirillaceae</taxon>
        <taxon>Magnetospirillum</taxon>
    </lineage>
</organism>
<evidence type="ECO:0000256" key="1">
    <source>
        <dbReference type="SAM" id="Phobius"/>
    </source>
</evidence>
<dbReference type="RefSeq" id="WP_211550134.1">
    <property type="nucleotide sequence ID" value="NZ_JAGTUF010000015.1"/>
</dbReference>
<evidence type="ECO:0000313" key="2">
    <source>
        <dbReference type="EMBL" id="MBR9972906.1"/>
    </source>
</evidence>
<keyword evidence="1" id="KW-0812">Transmembrane</keyword>
<feature type="transmembrane region" description="Helical" evidence="1">
    <location>
        <begin position="20"/>
        <end position="53"/>
    </location>
</feature>
<feature type="transmembrane region" description="Helical" evidence="1">
    <location>
        <begin position="73"/>
        <end position="98"/>
    </location>
</feature>
<name>A0ABS5IER3_9PROT</name>
<dbReference type="Proteomes" id="UP000680714">
    <property type="component" value="Unassembled WGS sequence"/>
</dbReference>
<feature type="transmembrane region" description="Helical" evidence="1">
    <location>
        <begin position="119"/>
        <end position="140"/>
    </location>
</feature>
<keyword evidence="1" id="KW-0472">Membrane</keyword>
<keyword evidence="3" id="KW-1185">Reference proteome</keyword>
<comment type="caution">
    <text evidence="2">The sequence shown here is derived from an EMBL/GenBank/DDBJ whole genome shotgun (WGS) entry which is preliminary data.</text>
</comment>
<feature type="transmembrane region" description="Helical" evidence="1">
    <location>
        <begin position="152"/>
        <end position="176"/>
    </location>
</feature>
<evidence type="ECO:0008006" key="4">
    <source>
        <dbReference type="Google" id="ProtNLM"/>
    </source>
</evidence>
<proteinExistence type="predicted"/>
<keyword evidence="1" id="KW-1133">Transmembrane helix</keyword>
<evidence type="ECO:0000313" key="3">
    <source>
        <dbReference type="Proteomes" id="UP000680714"/>
    </source>
</evidence>
<gene>
    <name evidence="2" type="ORF">KEC16_14375</name>
</gene>
<protein>
    <recommendedName>
        <fullName evidence="4">MotA/TolQ/ExbB proton channel domain-containing protein</fullName>
    </recommendedName>
</protein>
<sequence length="188" mass="20054">MAESNRPKHPHKLNRLEVSALRVFAVTQAGGLLLSALGVGLLLLLAAWLVIAMTGTRPGPAWFSALDTYVGKFWPVFLAMWIACLWVGCVAGLQRVGAIKLTRKAWRILDDFTYRNREAGTSLGFLFTGVAIVMALVGYMGTQGEAGALSTLLLNFGLAVGTSIAGQVVQLTGFFVEGLIPDDETQGG</sequence>
<dbReference type="EMBL" id="JAGTUF010000015">
    <property type="protein sequence ID" value="MBR9972906.1"/>
    <property type="molecule type" value="Genomic_DNA"/>
</dbReference>
<accession>A0ABS5IER3</accession>